<dbReference type="KEGG" id="sla:SERLADRAFT_400591"/>
<reference evidence="2" key="1">
    <citation type="submission" date="2011-04" db="EMBL/GenBank/DDBJ databases">
        <title>Evolution of plant cell wall degrading machinery underlies the functional diversity of forest fungi.</title>
        <authorList>
            <consortium name="US DOE Joint Genome Institute (JGI-PGF)"/>
            <person name="Eastwood D.C."/>
            <person name="Floudas D."/>
            <person name="Binder M."/>
            <person name="Majcherczyk A."/>
            <person name="Schneider P."/>
            <person name="Aerts A."/>
            <person name="Asiegbu F.O."/>
            <person name="Baker S.E."/>
            <person name="Barry K."/>
            <person name="Bendiksby M."/>
            <person name="Blumentritt M."/>
            <person name="Coutinho P.M."/>
            <person name="Cullen D."/>
            <person name="Cullen D."/>
            <person name="Gathman A."/>
            <person name="Goodell B."/>
            <person name="Henrissat B."/>
            <person name="Ihrmark K."/>
            <person name="Kauserud H."/>
            <person name="Kohler A."/>
            <person name="LaButti K."/>
            <person name="Lapidus A."/>
            <person name="Lavin J.L."/>
            <person name="Lee Y.-H."/>
            <person name="Lindquist E."/>
            <person name="Lilly W."/>
            <person name="Lucas S."/>
            <person name="Morin E."/>
            <person name="Murat C."/>
            <person name="Oguiza J.A."/>
            <person name="Park J."/>
            <person name="Pisabarro A.G."/>
            <person name="Riley R."/>
            <person name="Rosling A."/>
            <person name="Salamov A."/>
            <person name="Schmidt O."/>
            <person name="Schmutz J."/>
            <person name="Skrede I."/>
            <person name="Stenlid J."/>
            <person name="Wiebenga A."/>
            <person name="Xie X."/>
            <person name="Kues U."/>
            <person name="Hibbett D.S."/>
            <person name="Hoffmeister D."/>
            <person name="Hogberg N."/>
            <person name="Martin F."/>
            <person name="Grigoriev I.V."/>
            <person name="Watkinson S.C."/>
        </authorList>
    </citation>
    <scope>NUCLEOTIDE SEQUENCE</scope>
    <source>
        <strain evidence="2">S7.9</strain>
    </source>
</reference>
<gene>
    <name evidence="2" type="ORF">SERLADRAFT_400591</name>
</gene>
<name>F8P9K9_SERL9</name>
<evidence type="ECO:0000313" key="2">
    <source>
        <dbReference type="EMBL" id="EGO20338.1"/>
    </source>
</evidence>
<dbReference type="RefSeq" id="XP_007323083.1">
    <property type="nucleotide sequence ID" value="XM_007323021.1"/>
</dbReference>
<proteinExistence type="predicted"/>
<dbReference type="AlphaFoldDB" id="F8P9K9"/>
<organism>
    <name type="scientific">Serpula lacrymans var. lacrymans (strain S7.9)</name>
    <name type="common">Dry rot fungus</name>
    <dbReference type="NCBI Taxonomy" id="578457"/>
    <lineage>
        <taxon>Eukaryota</taxon>
        <taxon>Fungi</taxon>
        <taxon>Dikarya</taxon>
        <taxon>Basidiomycota</taxon>
        <taxon>Agaricomycotina</taxon>
        <taxon>Agaricomycetes</taxon>
        <taxon>Agaricomycetidae</taxon>
        <taxon>Boletales</taxon>
        <taxon>Coniophorineae</taxon>
        <taxon>Serpulaceae</taxon>
        <taxon>Serpula</taxon>
    </lineage>
</organism>
<dbReference type="HOGENOM" id="CLU_2504072_0_0_1"/>
<dbReference type="EMBL" id="GL945441">
    <property type="protein sequence ID" value="EGO20338.1"/>
    <property type="molecule type" value="Genomic_DNA"/>
</dbReference>
<dbReference type="Proteomes" id="UP000008064">
    <property type="component" value="Unassembled WGS sequence"/>
</dbReference>
<keyword evidence="1" id="KW-1133">Transmembrane helix</keyword>
<keyword evidence="1" id="KW-0472">Membrane</keyword>
<feature type="transmembrane region" description="Helical" evidence="1">
    <location>
        <begin position="12"/>
        <end position="35"/>
    </location>
</feature>
<accession>F8P9K9</accession>
<keyword evidence="1" id="KW-0812">Transmembrane</keyword>
<protein>
    <submittedName>
        <fullName evidence="2">Uncharacterized protein</fullName>
    </submittedName>
</protein>
<sequence length="91" mass="10017">MSRCTTVTVGAIVGFAIVVHSCIQLINHGCVIIYVDWVRGRVSLRPVHCARRTVFLSGGGDLEYHLLPAASGSSSVRQVTGLGVWHWSRWR</sequence>
<evidence type="ECO:0000256" key="1">
    <source>
        <dbReference type="SAM" id="Phobius"/>
    </source>
</evidence>
<dbReference type="GeneID" id="18812042"/>